<protein>
    <recommendedName>
        <fullName evidence="2">PLAT domain-containing protein</fullName>
    </recommendedName>
</protein>
<evidence type="ECO:0000313" key="4">
    <source>
        <dbReference type="Proteomes" id="UP000681967"/>
    </source>
</evidence>
<dbReference type="SMART" id="SM00308">
    <property type="entry name" value="LH2"/>
    <property type="match status" value="1"/>
</dbReference>
<reference evidence="3" key="1">
    <citation type="submission" date="2021-02" db="EMBL/GenBank/DDBJ databases">
        <authorList>
            <person name="Nowell W R."/>
        </authorList>
    </citation>
    <scope>NUCLEOTIDE SEQUENCE</scope>
</reference>
<dbReference type="AlphaFoldDB" id="A0A8S3FCN9"/>
<accession>A0A8S3FCN9</accession>
<feature type="non-terminal residue" evidence="3">
    <location>
        <position position="1"/>
    </location>
</feature>
<evidence type="ECO:0000256" key="1">
    <source>
        <dbReference type="PROSITE-ProRule" id="PRU00152"/>
    </source>
</evidence>
<sequence>STPAASTVNEPSSNSNKNIGYTITVQTGSVEFAGTDANVFLSLYGDKNKIVRFQLQKSKNNSNPFERGHKDEFEFENINIGQLKTITIEHDGSTIGAGWYLDFIDVTYNNNTVNFPIDRWLAINENDKRIRLELEPNTKPTSKIAAGK</sequence>
<name>A0A8S3FCN9_9BILA</name>
<dbReference type="PANTHER" id="PTHR45901:SF3">
    <property type="entry name" value="LIPOXYGENASE HOMOLOGY DOMAIN-CONTAINING PROTEIN 1"/>
    <property type="match status" value="1"/>
</dbReference>
<gene>
    <name evidence="3" type="ORF">BYL167_LOCUS66302</name>
</gene>
<dbReference type="InterPro" id="IPR052970">
    <property type="entry name" value="Inner_ear_hair_cell_LOXHD"/>
</dbReference>
<proteinExistence type="predicted"/>
<organism evidence="3 4">
    <name type="scientific">Rotaria magnacalcarata</name>
    <dbReference type="NCBI Taxonomy" id="392030"/>
    <lineage>
        <taxon>Eukaryota</taxon>
        <taxon>Metazoa</taxon>
        <taxon>Spiralia</taxon>
        <taxon>Gnathifera</taxon>
        <taxon>Rotifera</taxon>
        <taxon>Eurotatoria</taxon>
        <taxon>Bdelloidea</taxon>
        <taxon>Philodinida</taxon>
        <taxon>Philodinidae</taxon>
        <taxon>Rotaria</taxon>
    </lineage>
</organism>
<dbReference type="PANTHER" id="PTHR45901">
    <property type="entry name" value="PROTEIN CBG12474"/>
    <property type="match status" value="1"/>
</dbReference>
<dbReference type="PROSITE" id="PS50095">
    <property type="entry name" value="PLAT"/>
    <property type="match status" value="1"/>
</dbReference>
<evidence type="ECO:0000259" key="2">
    <source>
        <dbReference type="PROSITE" id="PS50095"/>
    </source>
</evidence>
<dbReference type="SUPFAM" id="SSF49723">
    <property type="entry name" value="Lipase/lipooxygenase domain (PLAT/LH2 domain)"/>
    <property type="match status" value="1"/>
</dbReference>
<dbReference type="EMBL" id="CAJOBH010242922">
    <property type="protein sequence ID" value="CAF5115442.1"/>
    <property type="molecule type" value="Genomic_DNA"/>
</dbReference>
<dbReference type="InterPro" id="IPR036392">
    <property type="entry name" value="PLAT/LH2_dom_sf"/>
</dbReference>
<comment type="caution">
    <text evidence="3">The sequence shown here is derived from an EMBL/GenBank/DDBJ whole genome shotgun (WGS) entry which is preliminary data.</text>
</comment>
<comment type="caution">
    <text evidence="1">Lacks conserved residue(s) required for the propagation of feature annotation.</text>
</comment>
<dbReference type="InterPro" id="IPR001024">
    <property type="entry name" value="PLAT/LH2_dom"/>
</dbReference>
<dbReference type="Gene3D" id="2.40.180.10">
    <property type="entry name" value="Catalase core domain"/>
    <property type="match status" value="1"/>
</dbReference>
<dbReference type="Pfam" id="PF01477">
    <property type="entry name" value="PLAT"/>
    <property type="match status" value="1"/>
</dbReference>
<evidence type="ECO:0000313" key="3">
    <source>
        <dbReference type="EMBL" id="CAF5115442.1"/>
    </source>
</evidence>
<dbReference type="Proteomes" id="UP000681967">
    <property type="component" value="Unassembled WGS sequence"/>
</dbReference>
<feature type="domain" description="PLAT" evidence="2">
    <location>
        <begin position="19"/>
        <end position="135"/>
    </location>
</feature>